<protein>
    <recommendedName>
        <fullName evidence="7">ZZ-type domain-containing protein</fullName>
    </recommendedName>
</protein>
<dbReference type="InterPro" id="IPR043145">
    <property type="entry name" value="Znf_ZZ_sf"/>
</dbReference>
<reference evidence="8" key="1">
    <citation type="submission" date="2021-01" db="EMBL/GenBank/DDBJ databases">
        <authorList>
            <person name="Corre E."/>
            <person name="Pelletier E."/>
            <person name="Niang G."/>
            <person name="Scheremetjew M."/>
            <person name="Finn R."/>
            <person name="Kale V."/>
            <person name="Holt S."/>
            <person name="Cochrane G."/>
            <person name="Meng A."/>
            <person name="Brown T."/>
            <person name="Cohen L."/>
        </authorList>
    </citation>
    <scope>NUCLEOTIDE SEQUENCE</scope>
    <source>
        <strain evidence="8">GSBS06</strain>
    </source>
</reference>
<feature type="compositionally biased region" description="Basic and acidic residues" evidence="6">
    <location>
        <begin position="132"/>
        <end position="156"/>
    </location>
</feature>
<dbReference type="CDD" id="cd02338">
    <property type="entry name" value="ZZ_PCMF_like"/>
    <property type="match status" value="1"/>
</dbReference>
<dbReference type="GO" id="GO:0008270">
    <property type="term" value="F:zinc ion binding"/>
    <property type="evidence" value="ECO:0007669"/>
    <property type="project" value="UniProtKB-KW"/>
</dbReference>
<evidence type="ECO:0000256" key="1">
    <source>
        <dbReference type="ARBA" id="ARBA00022723"/>
    </source>
</evidence>
<feature type="compositionally biased region" description="Polar residues" evidence="6">
    <location>
        <begin position="318"/>
        <end position="329"/>
    </location>
</feature>
<sequence>MSAAPVPQPASASTCLGQVEYVPVTSFQPQERPPSQSPMRPFVLQENGNNKGKYAPISSKTGKTKSHPGPSIVGLGSLSEPAFDDDANSSTSSSASDSASSFSSTSRSSEADLETERSELSSLPELSEEEDADRRKSSDKPKSSRKKIDNDKDKNENINFRDTNTDTSSNVIAHESTTKPKPKEKGKEKENENTAEVRKEVNQFLRENAPKSDEACRFYQCNHCGKLPLTLHRYECLDCPDYDLCSDCYRDGVESNGHSAFHKMKQSNIQEAVWYKQQQKNKNGKNKKGFPQKKTIQTAVRVTNPTPAVNVPEKTNSKQRSVPFQNSSLRSKEENGIPAATTTKKKRKARHLINMANLFPISVRPRRKVKTKAAGASMDKLIEIAQQCQLGNLAASQIDTYSSADGCEIYEAGKKAYVREGVGFTEDTVEGQLLGFNSLILAGIRLPKSTKREYFAGKNVTSRRVRDALIALTAQYIAADKEGYFSLPNPKYTSVAMSFKTLKSELEKEKLSIPPSQIFENFRRKLRAIWAGALEFNNDNTREFQVATWFNQATTKVLEITARALSIDEDVIPEIDAPAFEHIKQTFTPARERTNPLSSENTSISVSYGDTNKRRKLSESNGDENAVEEVSGVDVLEVEDEADDTNESINELRKKLVQANKKLDHLVNLVSASLTQVVSDINNI</sequence>
<dbReference type="EMBL" id="HBIN01020154">
    <property type="protein sequence ID" value="CAE0445368.1"/>
    <property type="molecule type" value="Transcribed_RNA"/>
</dbReference>
<dbReference type="Pfam" id="PF00569">
    <property type="entry name" value="ZZ"/>
    <property type="match status" value="1"/>
</dbReference>
<feature type="coiled-coil region" evidence="5">
    <location>
        <begin position="635"/>
        <end position="669"/>
    </location>
</feature>
<feature type="region of interest" description="Disordered" evidence="6">
    <location>
        <begin position="304"/>
        <end position="348"/>
    </location>
</feature>
<dbReference type="SMART" id="SM00291">
    <property type="entry name" value="ZnF_ZZ"/>
    <property type="match status" value="1"/>
</dbReference>
<keyword evidence="1" id="KW-0479">Metal-binding</keyword>
<accession>A0A7S3V1H6</accession>
<feature type="domain" description="ZZ-type" evidence="7">
    <location>
        <begin position="216"/>
        <end position="272"/>
    </location>
</feature>
<evidence type="ECO:0000256" key="4">
    <source>
        <dbReference type="PROSITE-ProRule" id="PRU00228"/>
    </source>
</evidence>
<evidence type="ECO:0000256" key="6">
    <source>
        <dbReference type="SAM" id="MobiDB-lite"/>
    </source>
</evidence>
<dbReference type="PROSITE" id="PS01357">
    <property type="entry name" value="ZF_ZZ_1"/>
    <property type="match status" value="1"/>
</dbReference>
<feature type="compositionally biased region" description="Polar residues" evidence="6">
    <location>
        <begin position="160"/>
        <end position="171"/>
    </location>
</feature>
<dbReference type="Gene3D" id="3.30.60.90">
    <property type="match status" value="1"/>
</dbReference>
<evidence type="ECO:0000259" key="7">
    <source>
        <dbReference type="PROSITE" id="PS50135"/>
    </source>
</evidence>
<keyword evidence="5" id="KW-0175">Coiled coil</keyword>
<feature type="compositionally biased region" description="Low complexity" evidence="6">
    <location>
        <begin position="88"/>
        <end position="108"/>
    </location>
</feature>
<dbReference type="PROSITE" id="PS50135">
    <property type="entry name" value="ZF_ZZ_2"/>
    <property type="match status" value="1"/>
</dbReference>
<keyword evidence="3" id="KW-0862">Zinc</keyword>
<dbReference type="AlphaFoldDB" id="A0A7S3V1H6"/>
<feature type="region of interest" description="Disordered" evidence="6">
    <location>
        <begin position="26"/>
        <end position="196"/>
    </location>
</feature>
<keyword evidence="2 4" id="KW-0863">Zinc-finger</keyword>
<dbReference type="SUPFAM" id="SSF57850">
    <property type="entry name" value="RING/U-box"/>
    <property type="match status" value="1"/>
</dbReference>
<evidence type="ECO:0000256" key="3">
    <source>
        <dbReference type="ARBA" id="ARBA00022833"/>
    </source>
</evidence>
<evidence type="ECO:0000256" key="5">
    <source>
        <dbReference type="SAM" id="Coils"/>
    </source>
</evidence>
<evidence type="ECO:0000256" key="2">
    <source>
        <dbReference type="ARBA" id="ARBA00022771"/>
    </source>
</evidence>
<organism evidence="8">
    <name type="scientific">Aplanochytrium stocchinoi</name>
    <dbReference type="NCBI Taxonomy" id="215587"/>
    <lineage>
        <taxon>Eukaryota</taxon>
        <taxon>Sar</taxon>
        <taxon>Stramenopiles</taxon>
        <taxon>Bigyra</taxon>
        <taxon>Labyrinthulomycetes</taxon>
        <taxon>Thraustochytrida</taxon>
        <taxon>Thraustochytriidae</taxon>
        <taxon>Aplanochytrium</taxon>
    </lineage>
</organism>
<gene>
    <name evidence="8" type="ORF">ASTO00021_LOCUS15387</name>
</gene>
<name>A0A7S3V1H6_9STRA</name>
<feature type="compositionally biased region" description="Polar residues" evidence="6">
    <location>
        <begin position="595"/>
        <end position="610"/>
    </location>
</feature>
<dbReference type="InterPro" id="IPR000433">
    <property type="entry name" value="Znf_ZZ"/>
</dbReference>
<proteinExistence type="predicted"/>
<feature type="region of interest" description="Disordered" evidence="6">
    <location>
        <begin position="592"/>
        <end position="625"/>
    </location>
</feature>
<evidence type="ECO:0000313" key="8">
    <source>
        <dbReference type="EMBL" id="CAE0445368.1"/>
    </source>
</evidence>
<feature type="compositionally biased region" description="Basic and acidic residues" evidence="6">
    <location>
        <begin position="176"/>
        <end position="196"/>
    </location>
</feature>